<sequence>MQKDLHPATQAIHSVQQLPEDIRPVVPALYLSTTYRRNEDGSYNHGFVYSRAENPNRQLLEHSLAQLEGGAAAFAFGSGMAAVTAVFQSLRAGDHLLLPDDAYYNVQLLLREVFADWDLSYTPVNMVDLAAVAAALRPNTRLIWLETPSNPLLKVTDIRAIVALAKTHGCLVAVDNTWPTPVLQKPLDLGADIVMHSTTKYFGGHSDVLGGCVIVREEGELATRLRRIQVLTGGVPSPFDAWLVARGIQTLHLRVGAQSHSAAQLAVFLASHPGIERVNYPGLPGHPGHAVASQQMQGGFGGMLSVQIRGDRTAAMRVAACLRLFTTATSLGGVESLVEHRRSVEGPDSQTPDNLLRLSVGLENTADLLADWEQALGD</sequence>
<evidence type="ECO:0000256" key="3">
    <source>
        <dbReference type="ARBA" id="ARBA00022898"/>
    </source>
</evidence>
<evidence type="ECO:0000256" key="2">
    <source>
        <dbReference type="ARBA" id="ARBA00009077"/>
    </source>
</evidence>
<name>A0A923PJN8_9BACT</name>
<dbReference type="GO" id="GO:0019346">
    <property type="term" value="P:transsulfuration"/>
    <property type="evidence" value="ECO:0007669"/>
    <property type="project" value="InterPro"/>
</dbReference>
<comment type="similarity">
    <text evidence="2 5">Belongs to the trans-sulfuration enzymes family.</text>
</comment>
<dbReference type="FunFam" id="3.40.640.10:FF:000046">
    <property type="entry name" value="Cystathionine gamma-lyase"/>
    <property type="match status" value="1"/>
</dbReference>
<organism evidence="6 7">
    <name type="scientific">Neolewinella lacunae</name>
    <dbReference type="NCBI Taxonomy" id="1517758"/>
    <lineage>
        <taxon>Bacteria</taxon>
        <taxon>Pseudomonadati</taxon>
        <taxon>Bacteroidota</taxon>
        <taxon>Saprospiria</taxon>
        <taxon>Saprospirales</taxon>
        <taxon>Lewinellaceae</taxon>
        <taxon>Neolewinella</taxon>
    </lineage>
</organism>
<evidence type="ECO:0000313" key="6">
    <source>
        <dbReference type="EMBL" id="MBC6995312.1"/>
    </source>
</evidence>
<dbReference type="GO" id="GO:0005737">
    <property type="term" value="C:cytoplasm"/>
    <property type="evidence" value="ECO:0007669"/>
    <property type="project" value="TreeGrafter"/>
</dbReference>
<gene>
    <name evidence="6" type="ORF">H9S92_14155</name>
</gene>
<comment type="cofactor">
    <cofactor evidence="1 5">
        <name>pyridoxal 5'-phosphate</name>
        <dbReference type="ChEBI" id="CHEBI:597326"/>
    </cofactor>
</comment>
<dbReference type="Pfam" id="PF01053">
    <property type="entry name" value="Cys_Met_Meta_PP"/>
    <property type="match status" value="1"/>
</dbReference>
<dbReference type="Proteomes" id="UP000650081">
    <property type="component" value="Unassembled WGS sequence"/>
</dbReference>
<dbReference type="GO" id="GO:0008483">
    <property type="term" value="F:transaminase activity"/>
    <property type="evidence" value="ECO:0007669"/>
    <property type="project" value="UniProtKB-KW"/>
</dbReference>
<dbReference type="InterPro" id="IPR015424">
    <property type="entry name" value="PyrdxlP-dep_Trfase"/>
</dbReference>
<dbReference type="GO" id="GO:0003962">
    <property type="term" value="F:cystathionine gamma-synthase activity"/>
    <property type="evidence" value="ECO:0007669"/>
    <property type="project" value="TreeGrafter"/>
</dbReference>
<dbReference type="CDD" id="cd00614">
    <property type="entry name" value="CGS_like"/>
    <property type="match status" value="1"/>
</dbReference>
<dbReference type="AlphaFoldDB" id="A0A923PJN8"/>
<keyword evidence="7" id="KW-1185">Reference proteome</keyword>
<dbReference type="InterPro" id="IPR000277">
    <property type="entry name" value="Cys/Met-Metab_PyrdxlP-dep_enz"/>
</dbReference>
<dbReference type="PANTHER" id="PTHR11808">
    <property type="entry name" value="TRANS-SULFURATION ENZYME FAMILY MEMBER"/>
    <property type="match status" value="1"/>
</dbReference>
<dbReference type="GO" id="GO:0030170">
    <property type="term" value="F:pyridoxal phosphate binding"/>
    <property type="evidence" value="ECO:0007669"/>
    <property type="project" value="InterPro"/>
</dbReference>
<protein>
    <submittedName>
        <fullName evidence="6">Aminotransferase class I/II-fold pyridoxal phosphate-dependent enzyme</fullName>
    </submittedName>
</protein>
<dbReference type="InterPro" id="IPR054542">
    <property type="entry name" value="Cys_met_metab_PP"/>
</dbReference>
<keyword evidence="6" id="KW-0808">Transferase</keyword>
<evidence type="ECO:0000256" key="4">
    <source>
        <dbReference type="PIRSR" id="PIRSR001434-2"/>
    </source>
</evidence>
<evidence type="ECO:0000256" key="1">
    <source>
        <dbReference type="ARBA" id="ARBA00001933"/>
    </source>
</evidence>
<reference evidence="6" key="1">
    <citation type="submission" date="2020-08" db="EMBL/GenBank/DDBJ databases">
        <title>Lewinella bacteria from marine environments.</title>
        <authorList>
            <person name="Zhong Y."/>
        </authorList>
    </citation>
    <scope>NUCLEOTIDE SEQUENCE</scope>
    <source>
        <strain evidence="6">KCTC 42187</strain>
    </source>
</reference>
<dbReference type="GO" id="GO:0004123">
    <property type="term" value="F:cystathionine gamma-lyase activity"/>
    <property type="evidence" value="ECO:0007669"/>
    <property type="project" value="TreeGrafter"/>
</dbReference>
<feature type="modified residue" description="N6-(pyridoxal phosphate)lysine" evidence="4">
    <location>
        <position position="200"/>
    </location>
</feature>
<accession>A0A923PJN8</accession>
<dbReference type="Gene3D" id="3.40.640.10">
    <property type="entry name" value="Type I PLP-dependent aspartate aminotransferase-like (Major domain)"/>
    <property type="match status" value="1"/>
</dbReference>
<dbReference type="RefSeq" id="WP_187467351.1">
    <property type="nucleotide sequence ID" value="NZ_JACSIT010000135.1"/>
</dbReference>
<dbReference type="PROSITE" id="PS00868">
    <property type="entry name" value="CYS_MET_METAB_PP"/>
    <property type="match status" value="1"/>
</dbReference>
<proteinExistence type="inferred from homology"/>
<evidence type="ECO:0000256" key="5">
    <source>
        <dbReference type="RuleBase" id="RU362118"/>
    </source>
</evidence>
<comment type="caution">
    <text evidence="6">The sequence shown here is derived from an EMBL/GenBank/DDBJ whole genome shotgun (WGS) entry which is preliminary data.</text>
</comment>
<dbReference type="PANTHER" id="PTHR11808:SF15">
    <property type="entry name" value="CYSTATHIONINE GAMMA-LYASE"/>
    <property type="match status" value="1"/>
</dbReference>
<dbReference type="PIRSF" id="PIRSF001434">
    <property type="entry name" value="CGS"/>
    <property type="match status" value="1"/>
</dbReference>
<dbReference type="InterPro" id="IPR015422">
    <property type="entry name" value="PyrdxlP-dep_Trfase_small"/>
</dbReference>
<dbReference type="EMBL" id="JACSIT010000135">
    <property type="protein sequence ID" value="MBC6995312.1"/>
    <property type="molecule type" value="Genomic_DNA"/>
</dbReference>
<keyword evidence="6" id="KW-0032">Aminotransferase</keyword>
<dbReference type="InterPro" id="IPR015421">
    <property type="entry name" value="PyrdxlP-dep_Trfase_major"/>
</dbReference>
<evidence type="ECO:0000313" key="7">
    <source>
        <dbReference type="Proteomes" id="UP000650081"/>
    </source>
</evidence>
<keyword evidence="3 4" id="KW-0663">Pyridoxal phosphate</keyword>
<dbReference type="GO" id="GO:0019343">
    <property type="term" value="P:cysteine biosynthetic process via cystathionine"/>
    <property type="evidence" value="ECO:0007669"/>
    <property type="project" value="TreeGrafter"/>
</dbReference>
<dbReference type="Gene3D" id="3.90.1150.10">
    <property type="entry name" value="Aspartate Aminotransferase, domain 1"/>
    <property type="match status" value="1"/>
</dbReference>
<dbReference type="SUPFAM" id="SSF53383">
    <property type="entry name" value="PLP-dependent transferases"/>
    <property type="match status" value="1"/>
</dbReference>